<keyword evidence="7" id="KW-0833">Ubl conjugation pathway</keyword>
<evidence type="ECO:0000256" key="3">
    <source>
        <dbReference type="ARBA" id="ARBA00022679"/>
    </source>
</evidence>
<accession>A0A814S2P2</accession>
<dbReference type="GO" id="GO:0061630">
    <property type="term" value="F:ubiquitin protein ligase activity"/>
    <property type="evidence" value="ECO:0007669"/>
    <property type="project" value="UniProtKB-EC"/>
</dbReference>
<dbReference type="Pfam" id="PF01485">
    <property type="entry name" value="IBR"/>
    <property type="match status" value="1"/>
</dbReference>
<dbReference type="FunFam" id="3.30.40.10:FF:000137">
    <property type="entry name" value="RanBP-type and C3HC4-type zinc finger-containing protein 1"/>
    <property type="match status" value="1"/>
</dbReference>
<dbReference type="InterPro" id="IPR006575">
    <property type="entry name" value="RWD_dom"/>
</dbReference>
<dbReference type="EMBL" id="CAJNOE010000315">
    <property type="protein sequence ID" value="CAF1142419.1"/>
    <property type="molecule type" value="Genomic_DNA"/>
</dbReference>
<dbReference type="PROSITE" id="PS51873">
    <property type="entry name" value="TRIAD"/>
    <property type="match status" value="1"/>
</dbReference>
<dbReference type="InterPro" id="IPR002867">
    <property type="entry name" value="IBR_dom"/>
</dbReference>
<dbReference type="SMART" id="SM00591">
    <property type="entry name" value="RWD"/>
    <property type="match status" value="1"/>
</dbReference>
<dbReference type="SMART" id="SM00647">
    <property type="entry name" value="IBR"/>
    <property type="match status" value="1"/>
</dbReference>
<organism evidence="14 15">
    <name type="scientific">Adineta steineri</name>
    <dbReference type="NCBI Taxonomy" id="433720"/>
    <lineage>
        <taxon>Eukaryota</taxon>
        <taxon>Metazoa</taxon>
        <taxon>Spiralia</taxon>
        <taxon>Gnathifera</taxon>
        <taxon>Rotifera</taxon>
        <taxon>Eurotatoria</taxon>
        <taxon>Bdelloidea</taxon>
        <taxon>Adinetida</taxon>
        <taxon>Adinetidae</taxon>
        <taxon>Adineta</taxon>
    </lineage>
</organism>
<dbReference type="PANTHER" id="PTHR11685">
    <property type="entry name" value="RBR FAMILY RING FINGER AND IBR DOMAIN-CONTAINING"/>
    <property type="match status" value="1"/>
</dbReference>
<evidence type="ECO:0000259" key="13">
    <source>
        <dbReference type="PROSITE" id="PS51873"/>
    </source>
</evidence>
<evidence type="ECO:0000256" key="6">
    <source>
        <dbReference type="ARBA" id="ARBA00022771"/>
    </source>
</evidence>
<evidence type="ECO:0000256" key="8">
    <source>
        <dbReference type="ARBA" id="ARBA00022833"/>
    </source>
</evidence>
<dbReference type="AlphaFoldDB" id="A0A814S2P2"/>
<dbReference type="InterPro" id="IPR001841">
    <property type="entry name" value="Znf_RING"/>
</dbReference>
<dbReference type="Gene3D" id="3.30.40.10">
    <property type="entry name" value="Zinc/RING finger domain, C3HC4 (zinc finger)"/>
    <property type="match status" value="1"/>
</dbReference>
<feature type="domain" description="RING-type" evidence="11">
    <location>
        <begin position="173"/>
        <end position="223"/>
    </location>
</feature>
<evidence type="ECO:0000256" key="9">
    <source>
        <dbReference type="PROSITE-ProRule" id="PRU00175"/>
    </source>
</evidence>
<feature type="domain" description="RWD" evidence="12">
    <location>
        <begin position="9"/>
        <end position="122"/>
    </location>
</feature>
<dbReference type="Gene3D" id="1.20.120.1750">
    <property type="match status" value="1"/>
</dbReference>
<dbReference type="CDD" id="cd23820">
    <property type="entry name" value="RWD_RNF14"/>
    <property type="match status" value="1"/>
</dbReference>
<dbReference type="SUPFAM" id="SSF54495">
    <property type="entry name" value="UBC-like"/>
    <property type="match status" value="1"/>
</dbReference>
<dbReference type="Gene3D" id="2.20.25.20">
    <property type="match status" value="1"/>
</dbReference>
<reference evidence="14" key="1">
    <citation type="submission" date="2021-02" db="EMBL/GenBank/DDBJ databases">
        <authorList>
            <person name="Nowell W R."/>
        </authorList>
    </citation>
    <scope>NUCLEOTIDE SEQUENCE</scope>
</reference>
<dbReference type="PROSITE" id="PS50089">
    <property type="entry name" value="ZF_RING_2"/>
    <property type="match status" value="1"/>
</dbReference>
<evidence type="ECO:0000313" key="15">
    <source>
        <dbReference type="Proteomes" id="UP000663860"/>
    </source>
</evidence>
<evidence type="ECO:0000259" key="12">
    <source>
        <dbReference type="PROSITE" id="PS50908"/>
    </source>
</evidence>
<protein>
    <recommendedName>
        <fullName evidence="2">RBR-type E3 ubiquitin transferase</fullName>
        <ecNumber evidence="2">2.3.2.31</ecNumber>
    </recommendedName>
</protein>
<keyword evidence="6 9" id="KW-0863">Zinc-finger</keyword>
<keyword evidence="10" id="KW-0175">Coiled coil</keyword>
<keyword evidence="5" id="KW-0677">Repeat</keyword>
<evidence type="ECO:0000256" key="5">
    <source>
        <dbReference type="ARBA" id="ARBA00022737"/>
    </source>
</evidence>
<dbReference type="InterPro" id="IPR044066">
    <property type="entry name" value="TRIAD_supradom"/>
</dbReference>
<sequence length="547" mass="64994">MTNSEKQSDEIFALQSIFDKKFRLLNNDQYEISIEFNLNTPIAIQFNNQTAIIQYLPPLTLIIHYHDEYPSNYPPSFILSCFYFSKINLQKLCQKLDNYPFHQGEVCVYDWIELIKLEINNDFIFHTKYQEQENDPRALNGYTNENVEKIFQYLINYNHERENEQFQNQLQTCLICTDIIRGLDCIRLHRCRHFYCRSCLNNYIQINLNNGQFGEKIHCPQNECMKSLLPTDIKQILGNNNDLYERYERLTLQHSLELMNDILWCPRCQHPVLVNNDVDDNLASCNQCYYTFCKKCKEIFHSQTLCRLEYIIQQLQLQKEKEYQRIQREKEEALVKLAQIEREKKSAIERKTVAQKYRQIVLKLSDEQVLLEEVLNAERIESLNTQYCPNCRVRIEKNGGCSHMHCSRCNHHFTWQTITKSESSNNTTLIHSFNQNGEQIESVKEELNKIANIVDTSKSDENKEIHSDQEEEDNQQISIDNRSVLGSAIVNRVKQCPYKQCKRYNAKIGEDNWIVCNGCMKQYCFICRRQIYGKQHFKKKCQRFTPI</sequence>
<comment type="catalytic activity">
    <reaction evidence="1">
        <text>[E2 ubiquitin-conjugating enzyme]-S-ubiquitinyl-L-cysteine + [acceptor protein]-L-lysine = [E2 ubiquitin-conjugating enzyme]-L-cysteine + [acceptor protein]-N(6)-ubiquitinyl-L-lysine.</text>
        <dbReference type="EC" id="2.3.2.31"/>
    </reaction>
</comment>
<evidence type="ECO:0000256" key="4">
    <source>
        <dbReference type="ARBA" id="ARBA00022723"/>
    </source>
</evidence>
<dbReference type="Gene3D" id="3.10.110.10">
    <property type="entry name" value="Ubiquitin Conjugating Enzyme"/>
    <property type="match status" value="1"/>
</dbReference>
<dbReference type="InterPro" id="IPR031127">
    <property type="entry name" value="E3_UB_ligase_RBR"/>
</dbReference>
<dbReference type="CDD" id="cd20341">
    <property type="entry name" value="BRcat_RBR_RNF14"/>
    <property type="match status" value="1"/>
</dbReference>
<dbReference type="InterPro" id="IPR017907">
    <property type="entry name" value="Znf_RING_CS"/>
</dbReference>
<evidence type="ECO:0000259" key="11">
    <source>
        <dbReference type="PROSITE" id="PS50089"/>
    </source>
</evidence>
<dbReference type="PROSITE" id="PS00518">
    <property type="entry name" value="ZF_RING_1"/>
    <property type="match status" value="1"/>
</dbReference>
<dbReference type="PROSITE" id="PS50908">
    <property type="entry name" value="RWD"/>
    <property type="match status" value="1"/>
</dbReference>
<evidence type="ECO:0000256" key="2">
    <source>
        <dbReference type="ARBA" id="ARBA00012251"/>
    </source>
</evidence>
<evidence type="ECO:0000256" key="1">
    <source>
        <dbReference type="ARBA" id="ARBA00001798"/>
    </source>
</evidence>
<keyword evidence="3" id="KW-0808">Transferase</keyword>
<keyword evidence="8" id="KW-0862">Zinc</keyword>
<evidence type="ECO:0000256" key="10">
    <source>
        <dbReference type="SAM" id="Coils"/>
    </source>
</evidence>
<feature type="coiled-coil region" evidence="10">
    <location>
        <begin position="312"/>
        <end position="350"/>
    </location>
</feature>
<dbReference type="GO" id="GO:0008270">
    <property type="term" value="F:zinc ion binding"/>
    <property type="evidence" value="ECO:0007669"/>
    <property type="project" value="UniProtKB-KW"/>
</dbReference>
<feature type="domain" description="RING-type" evidence="13">
    <location>
        <begin position="169"/>
        <end position="437"/>
    </location>
</feature>
<gene>
    <name evidence="14" type="ORF">IZO911_LOCUS25303</name>
</gene>
<dbReference type="EC" id="2.3.2.31" evidence="2"/>
<name>A0A814S2P2_9BILA</name>
<dbReference type="Proteomes" id="UP000663860">
    <property type="component" value="Unassembled WGS sequence"/>
</dbReference>
<evidence type="ECO:0000256" key="7">
    <source>
        <dbReference type="ARBA" id="ARBA00022786"/>
    </source>
</evidence>
<evidence type="ECO:0000313" key="14">
    <source>
        <dbReference type="EMBL" id="CAF1142419.1"/>
    </source>
</evidence>
<dbReference type="GO" id="GO:0016567">
    <property type="term" value="P:protein ubiquitination"/>
    <property type="evidence" value="ECO:0007669"/>
    <property type="project" value="InterPro"/>
</dbReference>
<dbReference type="Pfam" id="PF22191">
    <property type="entry name" value="IBR_1"/>
    <property type="match status" value="1"/>
</dbReference>
<dbReference type="SUPFAM" id="SSF57850">
    <property type="entry name" value="RING/U-box"/>
    <property type="match status" value="4"/>
</dbReference>
<dbReference type="InterPro" id="IPR013083">
    <property type="entry name" value="Znf_RING/FYVE/PHD"/>
</dbReference>
<proteinExistence type="predicted"/>
<keyword evidence="4" id="KW-0479">Metal-binding</keyword>
<comment type="caution">
    <text evidence="14">The sequence shown here is derived from an EMBL/GenBank/DDBJ whole genome shotgun (WGS) entry which is preliminary data.</text>
</comment>
<dbReference type="InterPro" id="IPR016135">
    <property type="entry name" value="UBQ-conjugating_enzyme/RWD"/>
</dbReference>
<dbReference type="Pfam" id="PF05773">
    <property type="entry name" value="RWD"/>
    <property type="match status" value="1"/>
</dbReference>